<evidence type="ECO:0000313" key="1">
    <source>
        <dbReference type="EMBL" id="TMW69429.1"/>
    </source>
</evidence>
<dbReference type="EMBL" id="SPLM01000001">
    <property type="protein sequence ID" value="TMW69429.1"/>
    <property type="molecule type" value="Genomic_DNA"/>
</dbReference>
<dbReference type="OrthoDB" id="61381at2759"/>
<protein>
    <submittedName>
        <fullName evidence="1">Uncharacterized protein</fullName>
    </submittedName>
</protein>
<evidence type="ECO:0000313" key="2">
    <source>
        <dbReference type="Proteomes" id="UP000794436"/>
    </source>
</evidence>
<comment type="caution">
    <text evidence="1">The sequence shown here is derived from an EMBL/GenBank/DDBJ whole genome shotgun (WGS) entry which is preliminary data.</text>
</comment>
<gene>
    <name evidence="1" type="ORF">Poli38472_001585</name>
</gene>
<reference evidence="1" key="1">
    <citation type="submission" date="2019-03" db="EMBL/GenBank/DDBJ databases">
        <title>Long read genome sequence of the mycoparasitic Pythium oligandrum ATCC 38472 isolated from sugarbeet rhizosphere.</title>
        <authorList>
            <person name="Gaulin E."/>
        </authorList>
    </citation>
    <scope>NUCLEOTIDE SEQUENCE</scope>
    <source>
        <strain evidence="1">ATCC 38472_TT</strain>
    </source>
</reference>
<dbReference type="Proteomes" id="UP000794436">
    <property type="component" value="Unassembled WGS sequence"/>
</dbReference>
<sequence length="192" mass="21730">MTSAMDAVKDAFRAQQALSKQWYDKEREGIALIEQFQTALVASRSMAAAKTTQEETNGGVLKTFVESSERRSAMDPWVLEDLFAQISELKAVFDQLLHGMYTEYQTARQHVAEASSEEEKGVSASEYVQFLAQDTASFEAEYQHVEALLAMLTFKITTDQLRTLVISWSTSPFLEPERSKAFRQRHEQACAK</sequence>
<proteinExistence type="predicted"/>
<organism evidence="1 2">
    <name type="scientific">Pythium oligandrum</name>
    <name type="common">Mycoparasitic fungus</name>
    <dbReference type="NCBI Taxonomy" id="41045"/>
    <lineage>
        <taxon>Eukaryota</taxon>
        <taxon>Sar</taxon>
        <taxon>Stramenopiles</taxon>
        <taxon>Oomycota</taxon>
        <taxon>Peronosporomycetes</taxon>
        <taxon>Pythiales</taxon>
        <taxon>Pythiaceae</taxon>
        <taxon>Pythium</taxon>
    </lineage>
</organism>
<dbReference type="AlphaFoldDB" id="A0A8K1CTU0"/>
<keyword evidence="2" id="KW-1185">Reference proteome</keyword>
<name>A0A8K1CTU0_PYTOL</name>
<accession>A0A8K1CTU0</accession>